<keyword evidence="2" id="KW-1185">Reference proteome</keyword>
<dbReference type="Proteomes" id="UP000709336">
    <property type="component" value="Unassembled WGS sequence"/>
</dbReference>
<dbReference type="InterPro" id="IPR013321">
    <property type="entry name" value="Arc_rbn_hlx_hlx"/>
</dbReference>
<accession>A0ABX1R2C7</accession>
<evidence type="ECO:0000313" key="1">
    <source>
        <dbReference type="EMBL" id="NMH59227.1"/>
    </source>
</evidence>
<protein>
    <submittedName>
        <fullName evidence="1">Replication protein RepA</fullName>
    </submittedName>
</protein>
<proteinExistence type="predicted"/>
<evidence type="ECO:0000313" key="2">
    <source>
        <dbReference type="Proteomes" id="UP000709336"/>
    </source>
</evidence>
<gene>
    <name evidence="1" type="ORF">HCJ96_04235</name>
</gene>
<comment type="caution">
    <text evidence="1">The sequence shown here is derived from an EMBL/GenBank/DDBJ whole genome shotgun (WGS) entry which is preliminary data.</text>
</comment>
<dbReference type="RefSeq" id="WP_169209790.1">
    <property type="nucleotide sequence ID" value="NZ_JAATNW010000002.1"/>
</dbReference>
<dbReference type="Gene3D" id="1.10.1220.10">
    <property type="entry name" value="Met repressor-like"/>
    <property type="match status" value="1"/>
</dbReference>
<sequence>MSLCSLRKSQPSVKPVRLSVDDFIDQATDYAQGRRSTFAIVRTESQVAETNAANSALSTTMKHATFSLSETAIDHLNVLSSRTGVSKSRLLRILIDEQIKQASDHTIENSKVT</sequence>
<dbReference type="EMBL" id="JAATNW010000002">
    <property type="protein sequence ID" value="NMH59227.1"/>
    <property type="molecule type" value="Genomic_DNA"/>
</dbReference>
<organism evidence="1 2">
    <name type="scientific">Alteromonas ponticola</name>
    <dbReference type="NCBI Taxonomy" id="2720613"/>
    <lineage>
        <taxon>Bacteria</taxon>
        <taxon>Pseudomonadati</taxon>
        <taxon>Pseudomonadota</taxon>
        <taxon>Gammaproteobacteria</taxon>
        <taxon>Alteromonadales</taxon>
        <taxon>Alteromonadaceae</taxon>
        <taxon>Alteromonas/Salinimonas group</taxon>
        <taxon>Alteromonas</taxon>
    </lineage>
</organism>
<reference evidence="1 2" key="1">
    <citation type="submission" date="2020-03" db="EMBL/GenBank/DDBJ databases">
        <title>Alteromonas ponticola sp. nov., isolated from seawater.</title>
        <authorList>
            <person name="Yoon J.-H."/>
            <person name="Kim Y.-O."/>
        </authorList>
    </citation>
    <scope>NUCLEOTIDE SEQUENCE [LARGE SCALE GENOMIC DNA]</scope>
    <source>
        <strain evidence="1 2">MYP5</strain>
    </source>
</reference>
<name>A0ABX1R2C7_9ALTE</name>